<dbReference type="SMART" id="SM00487">
    <property type="entry name" value="DEXDc"/>
    <property type="match status" value="1"/>
</dbReference>
<evidence type="ECO:0000256" key="9">
    <source>
        <dbReference type="ARBA" id="ARBA00023172"/>
    </source>
</evidence>
<evidence type="ECO:0000313" key="18">
    <source>
        <dbReference type="EMBL" id="RGD73165.1"/>
    </source>
</evidence>
<dbReference type="NCBIfam" id="NF008165">
    <property type="entry name" value="PRK10917.1-3"/>
    <property type="match status" value="1"/>
</dbReference>
<dbReference type="PROSITE" id="PS51192">
    <property type="entry name" value="HELICASE_ATP_BIND_1"/>
    <property type="match status" value="1"/>
</dbReference>
<dbReference type="NCBIfam" id="TIGR00643">
    <property type="entry name" value="recG"/>
    <property type="match status" value="1"/>
</dbReference>
<evidence type="ECO:0000256" key="5">
    <source>
        <dbReference type="ARBA" id="ARBA00022801"/>
    </source>
</evidence>
<keyword evidence="8" id="KW-0238">DNA-binding</keyword>
<evidence type="ECO:0000256" key="15">
    <source>
        <dbReference type="RuleBase" id="RU363016"/>
    </source>
</evidence>
<evidence type="ECO:0000256" key="4">
    <source>
        <dbReference type="ARBA" id="ARBA00022763"/>
    </source>
</evidence>
<dbReference type="EC" id="5.6.2.4" evidence="13 15"/>
<sequence>MSYKLSDLKGVGEKKEQALNSMGIYTLEDLLDYYPRTYEVVGDITSISKVRPGTKALVKCTFLEALKTRIVRKNLKITKIKFLSEGSIFYATFFNNPYIYSYFKKDVEYKLYGKVERNGNYLEIVSPKYSKLEDNVSIKNGLNPIYPLSAKNKLTNKDFKKFILSALTKIDIIDYIPYDIKKEYGLISLDEAYKNIHEPKTLEDTLKANERMTFDEFCGFNLSIILNKNLNLGKKGEIFKVINKDKFMNLLPFKLTPSQNKVISEIEEDLMSGVKMNRLVQGDVGSGKTIVALYSIYLAITNGYQAAFCAPTKILAMQHFESIKEIFDKLDVNVELLHSKMTAKEKREAYERIESGESKIIVGTHAVFSTKVKYNNLGLAVIDEQHRFGVAQRGFLDKKGESVHTLVMSATPIPRTLTLSIYKDLDVSIIDKKPGNRKEIKTYFKDYSYYDRIYRFALKEIAKKNQVYVVCPSIDSDDLEAAEKTYKKLKKTYFKNVNAALIHGKMDEEEKEKIMEDFYKGEISALIATSVIEVGIDSKDATLIIIEGADRFGLASLHQLRGRVGRNDKDSYCILLSENPSKKSIERLNFLSKNNDGFEIALFDLKTRGSGDILGYRQSGKGGYNIYKLIENSELFNKSKMAMDKILNDDNEVNRNYLKYIKNKYNNVTKDITWN</sequence>
<dbReference type="GO" id="GO:0005524">
    <property type="term" value="F:ATP binding"/>
    <property type="evidence" value="ECO:0007669"/>
    <property type="project" value="UniProtKB-KW"/>
</dbReference>
<comment type="similarity">
    <text evidence="1 15">Belongs to the helicase family. RecG subfamily.</text>
</comment>
<dbReference type="Pfam" id="PF19833">
    <property type="entry name" value="RecG_dom3_C"/>
    <property type="match status" value="1"/>
</dbReference>
<keyword evidence="11" id="KW-0413">Isomerase</keyword>
<dbReference type="EMBL" id="QUSM01000007">
    <property type="protein sequence ID" value="RGD73165.1"/>
    <property type="molecule type" value="Genomic_DNA"/>
</dbReference>
<evidence type="ECO:0000256" key="11">
    <source>
        <dbReference type="ARBA" id="ARBA00023235"/>
    </source>
</evidence>
<evidence type="ECO:0000256" key="13">
    <source>
        <dbReference type="ARBA" id="ARBA00034808"/>
    </source>
</evidence>
<dbReference type="GO" id="GO:0006281">
    <property type="term" value="P:DNA repair"/>
    <property type="evidence" value="ECO:0007669"/>
    <property type="project" value="UniProtKB-UniRule"/>
</dbReference>
<evidence type="ECO:0000313" key="19">
    <source>
        <dbReference type="Proteomes" id="UP000261212"/>
    </source>
</evidence>
<dbReference type="InterPro" id="IPR027417">
    <property type="entry name" value="P-loop_NTPase"/>
</dbReference>
<dbReference type="Pfam" id="PF00271">
    <property type="entry name" value="Helicase_C"/>
    <property type="match status" value="1"/>
</dbReference>
<feature type="domain" description="Helicase ATP-binding" evidence="16">
    <location>
        <begin position="269"/>
        <end position="430"/>
    </location>
</feature>
<gene>
    <name evidence="18" type="primary">recG</name>
    <name evidence="18" type="ORF">DW687_10500</name>
</gene>
<dbReference type="InterPro" id="IPR011545">
    <property type="entry name" value="DEAD/DEAH_box_helicase_dom"/>
</dbReference>
<reference evidence="18 19" key="1">
    <citation type="submission" date="2018-08" db="EMBL/GenBank/DDBJ databases">
        <title>A genome reference for cultivated species of the human gut microbiota.</title>
        <authorList>
            <person name="Zou Y."/>
            <person name="Xue W."/>
            <person name="Luo G."/>
        </authorList>
    </citation>
    <scope>NUCLEOTIDE SEQUENCE [LARGE SCALE GENOMIC DNA]</scope>
    <source>
        <strain evidence="18 19">AM25-6</strain>
    </source>
</reference>
<evidence type="ECO:0000256" key="1">
    <source>
        <dbReference type="ARBA" id="ARBA00007504"/>
    </source>
</evidence>
<dbReference type="InterPro" id="IPR012340">
    <property type="entry name" value="NA-bd_OB-fold"/>
</dbReference>
<dbReference type="SMART" id="SM00490">
    <property type="entry name" value="HELICc"/>
    <property type="match status" value="1"/>
</dbReference>
<dbReference type="CDD" id="cd04488">
    <property type="entry name" value="RecG_wedge_OBF"/>
    <property type="match status" value="1"/>
</dbReference>
<dbReference type="InterPro" id="IPR014001">
    <property type="entry name" value="Helicase_ATP-bd"/>
</dbReference>
<dbReference type="AlphaFoldDB" id="A0A3E3DVI8"/>
<dbReference type="GO" id="GO:0043138">
    <property type="term" value="F:3'-5' DNA helicase activity"/>
    <property type="evidence" value="ECO:0007669"/>
    <property type="project" value="UniProtKB-EC"/>
</dbReference>
<evidence type="ECO:0000256" key="7">
    <source>
        <dbReference type="ARBA" id="ARBA00022840"/>
    </source>
</evidence>
<comment type="catalytic activity">
    <reaction evidence="14 15">
        <text>ATP + H2O = ADP + phosphate + H(+)</text>
        <dbReference type="Rhea" id="RHEA:13065"/>
        <dbReference type="ChEBI" id="CHEBI:15377"/>
        <dbReference type="ChEBI" id="CHEBI:15378"/>
        <dbReference type="ChEBI" id="CHEBI:30616"/>
        <dbReference type="ChEBI" id="CHEBI:43474"/>
        <dbReference type="ChEBI" id="CHEBI:456216"/>
        <dbReference type="EC" id="5.6.2.4"/>
    </reaction>
</comment>
<comment type="catalytic activity">
    <reaction evidence="12 15">
        <text>Couples ATP hydrolysis with the unwinding of duplex DNA by translocating in the 3'-5' direction.</text>
        <dbReference type="EC" id="5.6.2.4"/>
    </reaction>
</comment>
<proteinExistence type="inferred from homology"/>
<keyword evidence="10 15" id="KW-0234">DNA repair</keyword>
<feature type="domain" description="Helicase C-terminal" evidence="17">
    <location>
        <begin position="449"/>
        <end position="606"/>
    </location>
</feature>
<dbReference type="Gene3D" id="2.40.50.140">
    <property type="entry name" value="Nucleic acid-binding proteins"/>
    <property type="match status" value="1"/>
</dbReference>
<evidence type="ECO:0000256" key="6">
    <source>
        <dbReference type="ARBA" id="ARBA00022806"/>
    </source>
</evidence>
<evidence type="ECO:0000256" key="8">
    <source>
        <dbReference type="ARBA" id="ARBA00023125"/>
    </source>
</evidence>
<dbReference type="PANTHER" id="PTHR47964">
    <property type="entry name" value="ATP-DEPENDENT DNA HELICASE HOMOLOG RECG, CHLOROPLASTIC"/>
    <property type="match status" value="1"/>
</dbReference>
<evidence type="ECO:0000259" key="16">
    <source>
        <dbReference type="PROSITE" id="PS51192"/>
    </source>
</evidence>
<keyword evidence="4 15" id="KW-0227">DNA damage</keyword>
<dbReference type="SUPFAM" id="SSF50249">
    <property type="entry name" value="Nucleic acid-binding proteins"/>
    <property type="match status" value="1"/>
</dbReference>
<dbReference type="PROSITE" id="PS51194">
    <property type="entry name" value="HELICASE_CTER"/>
    <property type="match status" value="1"/>
</dbReference>
<dbReference type="RefSeq" id="WP_117532688.1">
    <property type="nucleotide sequence ID" value="NZ_JANFYI010000003.1"/>
</dbReference>
<protein>
    <recommendedName>
        <fullName evidence="2 15">ATP-dependent DNA helicase RecG</fullName>
        <ecNumber evidence="13 15">5.6.2.4</ecNumber>
    </recommendedName>
</protein>
<dbReference type="InterPro" id="IPR033454">
    <property type="entry name" value="RecG_wedge"/>
</dbReference>
<dbReference type="Gene3D" id="3.40.50.300">
    <property type="entry name" value="P-loop containing nucleotide triphosphate hydrolases"/>
    <property type="match status" value="2"/>
</dbReference>
<keyword evidence="6 15" id="KW-0347">Helicase</keyword>
<dbReference type="InterPro" id="IPR045562">
    <property type="entry name" value="RecG_dom3_C"/>
</dbReference>
<dbReference type="InterPro" id="IPR001650">
    <property type="entry name" value="Helicase_C-like"/>
</dbReference>
<dbReference type="GO" id="GO:0006310">
    <property type="term" value="P:DNA recombination"/>
    <property type="evidence" value="ECO:0007669"/>
    <property type="project" value="UniProtKB-UniRule"/>
</dbReference>
<name>A0A3E3DVI8_9FIRM</name>
<evidence type="ECO:0000256" key="14">
    <source>
        <dbReference type="ARBA" id="ARBA00048988"/>
    </source>
</evidence>
<dbReference type="InterPro" id="IPR004609">
    <property type="entry name" value="ATP-dep_DNA_helicase_RecG"/>
</dbReference>
<keyword evidence="5 15" id="KW-0378">Hydrolase</keyword>
<evidence type="ECO:0000256" key="12">
    <source>
        <dbReference type="ARBA" id="ARBA00034617"/>
    </source>
</evidence>
<organism evidence="18 19">
    <name type="scientific">Anaerofustis stercorihominis</name>
    <dbReference type="NCBI Taxonomy" id="214853"/>
    <lineage>
        <taxon>Bacteria</taxon>
        <taxon>Bacillati</taxon>
        <taxon>Bacillota</taxon>
        <taxon>Clostridia</taxon>
        <taxon>Eubacteriales</taxon>
        <taxon>Eubacteriaceae</taxon>
        <taxon>Anaerofustis</taxon>
    </lineage>
</organism>
<evidence type="ECO:0000256" key="2">
    <source>
        <dbReference type="ARBA" id="ARBA00017846"/>
    </source>
</evidence>
<dbReference type="GO" id="GO:0003677">
    <property type="term" value="F:DNA binding"/>
    <property type="evidence" value="ECO:0007669"/>
    <property type="project" value="UniProtKB-KW"/>
</dbReference>
<comment type="caution">
    <text evidence="18">The sequence shown here is derived from an EMBL/GenBank/DDBJ whole genome shotgun (WGS) entry which is preliminary data.</text>
</comment>
<dbReference type="Pfam" id="PF17191">
    <property type="entry name" value="RecG_wedge"/>
    <property type="match status" value="1"/>
</dbReference>
<dbReference type="CDD" id="cd17992">
    <property type="entry name" value="DEXHc_RecG"/>
    <property type="match status" value="1"/>
</dbReference>
<dbReference type="InterPro" id="IPR047112">
    <property type="entry name" value="RecG/Mfd"/>
</dbReference>
<evidence type="ECO:0000259" key="17">
    <source>
        <dbReference type="PROSITE" id="PS51194"/>
    </source>
</evidence>
<dbReference type="NCBIfam" id="NF008168">
    <property type="entry name" value="PRK10917.2-2"/>
    <property type="match status" value="1"/>
</dbReference>
<comment type="function">
    <text evidence="15">Plays a critical role in recombination and DNA repair. Helps process Holliday junction intermediates to mature products by catalyzing branch migration. Has replication fork regression activity, unwinds stalled or blocked replication forks to make a HJ that can be resolved. Has a DNA unwinding activity characteristic of a DNA helicase with 3'-5' polarity.</text>
</comment>
<dbReference type="Pfam" id="PF00270">
    <property type="entry name" value="DEAD"/>
    <property type="match status" value="1"/>
</dbReference>
<keyword evidence="3 15" id="KW-0547">Nucleotide-binding</keyword>
<dbReference type="SUPFAM" id="SSF52540">
    <property type="entry name" value="P-loop containing nucleoside triphosphate hydrolases"/>
    <property type="match status" value="2"/>
</dbReference>
<evidence type="ECO:0000256" key="10">
    <source>
        <dbReference type="ARBA" id="ARBA00023204"/>
    </source>
</evidence>
<dbReference type="Proteomes" id="UP000261212">
    <property type="component" value="Unassembled WGS sequence"/>
</dbReference>
<evidence type="ECO:0000256" key="3">
    <source>
        <dbReference type="ARBA" id="ARBA00022741"/>
    </source>
</evidence>
<keyword evidence="7 15" id="KW-0067">ATP-binding</keyword>
<dbReference type="PANTHER" id="PTHR47964:SF1">
    <property type="entry name" value="ATP-DEPENDENT DNA HELICASE HOMOLOG RECG, CHLOROPLASTIC"/>
    <property type="match status" value="1"/>
</dbReference>
<accession>A0A3E3DVI8</accession>
<keyword evidence="9 15" id="KW-0233">DNA recombination</keyword>
<dbReference type="GO" id="GO:0016887">
    <property type="term" value="F:ATP hydrolysis activity"/>
    <property type="evidence" value="ECO:0007669"/>
    <property type="project" value="RHEA"/>
</dbReference>